<dbReference type="PROSITE" id="PS50048">
    <property type="entry name" value="ZN2_CY6_FUNGAL_2"/>
    <property type="match status" value="2"/>
</dbReference>
<feature type="compositionally biased region" description="Polar residues" evidence="1">
    <location>
        <begin position="1086"/>
        <end position="1095"/>
    </location>
</feature>
<feature type="compositionally biased region" description="Basic and acidic residues" evidence="1">
    <location>
        <begin position="469"/>
        <end position="486"/>
    </location>
</feature>
<proteinExistence type="predicted"/>
<dbReference type="SUPFAM" id="SSF57701">
    <property type="entry name" value="Zn2/Cys6 DNA-binding domain"/>
    <property type="match status" value="2"/>
</dbReference>
<feature type="region of interest" description="Disordered" evidence="1">
    <location>
        <begin position="168"/>
        <end position="597"/>
    </location>
</feature>
<feature type="domain" description="Zn(2)-C6 fungal-type" evidence="2">
    <location>
        <begin position="29"/>
        <end position="58"/>
    </location>
</feature>
<feature type="compositionally biased region" description="Acidic residues" evidence="1">
    <location>
        <begin position="1334"/>
        <end position="1349"/>
    </location>
</feature>
<feature type="domain" description="Zn(2)-C6 fungal-type" evidence="2">
    <location>
        <begin position="135"/>
        <end position="165"/>
    </location>
</feature>
<feature type="compositionally biased region" description="Basic and acidic residues" evidence="1">
    <location>
        <begin position="753"/>
        <end position="895"/>
    </location>
</feature>
<dbReference type="GO" id="GO:0000981">
    <property type="term" value="F:DNA-binding transcription factor activity, RNA polymerase II-specific"/>
    <property type="evidence" value="ECO:0007669"/>
    <property type="project" value="InterPro"/>
</dbReference>
<feature type="compositionally biased region" description="Basic and acidic residues" evidence="1">
    <location>
        <begin position="1362"/>
        <end position="1371"/>
    </location>
</feature>
<evidence type="ECO:0000313" key="3">
    <source>
        <dbReference type="EMBL" id="CAE6433655.1"/>
    </source>
</evidence>
<name>A0A8H2XQ70_9AGAM</name>
<feature type="region of interest" description="Disordered" evidence="1">
    <location>
        <begin position="753"/>
        <end position="1095"/>
    </location>
</feature>
<dbReference type="CDD" id="cd00067">
    <property type="entry name" value="GAL4"/>
    <property type="match status" value="2"/>
</dbReference>
<feature type="compositionally biased region" description="Polar residues" evidence="1">
    <location>
        <begin position="415"/>
        <end position="433"/>
    </location>
</feature>
<feature type="region of interest" description="Disordered" evidence="1">
    <location>
        <begin position="624"/>
        <end position="644"/>
    </location>
</feature>
<feature type="compositionally biased region" description="Polar residues" evidence="1">
    <location>
        <begin position="179"/>
        <end position="204"/>
    </location>
</feature>
<feature type="compositionally biased region" description="Basic and acidic residues" evidence="1">
    <location>
        <begin position="1064"/>
        <end position="1085"/>
    </location>
</feature>
<dbReference type="InterPro" id="IPR036864">
    <property type="entry name" value="Zn2-C6_fun-type_DNA-bd_sf"/>
</dbReference>
<feature type="compositionally biased region" description="Basic and acidic residues" evidence="1">
    <location>
        <begin position="336"/>
        <end position="345"/>
    </location>
</feature>
<feature type="compositionally biased region" description="Polar residues" evidence="1">
    <location>
        <begin position="1423"/>
        <end position="1432"/>
    </location>
</feature>
<feature type="compositionally biased region" description="Basic residues" evidence="1">
    <location>
        <begin position="362"/>
        <end position="372"/>
    </location>
</feature>
<feature type="compositionally biased region" description="Basic and acidic residues" evidence="1">
    <location>
        <begin position="434"/>
        <end position="455"/>
    </location>
</feature>
<dbReference type="SMART" id="SM00066">
    <property type="entry name" value="GAL4"/>
    <property type="match status" value="2"/>
</dbReference>
<evidence type="ECO:0000313" key="4">
    <source>
        <dbReference type="Proteomes" id="UP000663840"/>
    </source>
</evidence>
<feature type="compositionally biased region" description="Low complexity" evidence="1">
    <location>
        <begin position="574"/>
        <end position="588"/>
    </location>
</feature>
<feature type="compositionally biased region" description="Low complexity" evidence="1">
    <location>
        <begin position="523"/>
        <end position="534"/>
    </location>
</feature>
<feature type="compositionally biased region" description="Low complexity" evidence="1">
    <location>
        <begin position="300"/>
        <end position="319"/>
    </location>
</feature>
<comment type="caution">
    <text evidence="3">The sequence shown here is derived from an EMBL/GenBank/DDBJ whole genome shotgun (WGS) entry which is preliminary data.</text>
</comment>
<feature type="compositionally biased region" description="Basic and acidic residues" evidence="1">
    <location>
        <begin position="400"/>
        <end position="414"/>
    </location>
</feature>
<feature type="compositionally biased region" description="Polar residues" evidence="1">
    <location>
        <begin position="947"/>
        <end position="963"/>
    </location>
</feature>
<protein>
    <recommendedName>
        <fullName evidence="2">Zn(2)-C6 fungal-type domain-containing protein</fullName>
    </recommendedName>
</protein>
<sequence length="1432" mass="156229">MSPSLTTHDTRRRDALSIDALVERPSTRQCGKCQEAQSRCDGREPCRNCEDRGTLCGYAWSSFSAPHILPPVHQASQTPQGHSVLYFSPPSAKRRSPAPTGSIFPRSNALDGGWAIVPQGTNAPAAHHPPGPVVACKTCQARNTPCDGVTPVCGSCRMRRLECYLATPVSSSSDRRNGNAPTMSWSARDTQALNPRSFPPSLSQAAMLLPPSGPFRPRAPSDASKPSSSRTSLSFMLNPNTEGKAPSGSKGNGQRPSELKNISTNVKTPTHHVTPPTPVAPASMEKAQCAPPSMQMDIDTPTPTSRDPPTSPSSSTSGTMAGTTDLSRRPSRKRSASPDREDSPGRESVSSLGVSALTMNGRRSRALSHVHSPRSSMDSYSGRHALEPHSPRSHSTRGSMDSHHRGSMDSHTRTSLDNAQSPTRSQSHSTRNSVDLHSRGQPLDEARNSHPEYPHSNRPVGFHPGHTSRPSDHHPIDGHPPHRRSIDQAQGLTSPIDLSRPRSRSKSSLSHLLDGGGFGGMGSSTSPTHTTSPHAQAPPHTRILHNTHAQVPHSAPSHPHPHVHPPRTPSTEIGSGPSPTATSTTSASESFSRPMSAESLGRPIIREQGFHKEAGVVAYRDQDHREPGLPAHRESGPPHRELGAPVHREPVLPHREPPKQGSISTALADMQLKSAGTSRASSPGHARHDVFVHSAFNGPNSGRHAWTTFGTAGENMANSEGRAVPAPEPKAPVVLEGRMANVWRHETEAGMRRREAEAELRKQESHGQVELHRRRSEGAKRRKIGESDDEHRAERDRRMSGATDERRMSIVEPERQSSGAESDRRMSIAESERRMSIVESDKRPIPEPEKRTSMAEPERRMSIVEPEKRTTGTETERKNSIPESGRRMSIVEHVRRATGVAPKDSAHRGTSNSLPNPRSNATMDVFARPRRGSVPMPGGWTDDDPKSQSVIVISDSPEAQTADTEMEIQELSEPLFPDRNAMPDAKSDSTEGPSRAVDESTPLGPFGHIWPPPLIPVPSDLGKKGRRTKPEAEPTPVRSFITPLTLPPPPPTTQIKQLTPIVDDESKDREKEKEKEKEKDKDKESANSNQPSVLRSMLTTMPTRVTFMHEVQNFLSQPVTKTRRNRAVIMTKALMKDALGVLLDPSTDELLKDYVPPEKKKDEEKSGKDKDRDGTPARGRKMSVAIDTTDHSSLEFRAWARRMFSTVKTSRGEDALAFDGKPVVVEDDIYETIVICHSQGNHCSTDETAKLVDQEHSWVPRALIEAFVQKCPGCPSENKTANTAAKPKKRKSVRGAGGAGGPKRKPTAARRGKKAQDGESSRRSRKFTGKEVSPEESDGEENDQEEDELKESGDEAGPSVKTELKSDHDLDPTGDDLDNDNDQDQDEPDPDADAEPEPNGEGIDELDDAEELEMESEDEHVSAPSSSRQKNA</sequence>
<gene>
    <name evidence="3" type="ORF">RDB_LOCUS68510</name>
</gene>
<dbReference type="GO" id="GO:0008270">
    <property type="term" value="F:zinc ion binding"/>
    <property type="evidence" value="ECO:0007669"/>
    <property type="project" value="InterPro"/>
</dbReference>
<feature type="compositionally biased region" description="Acidic residues" evidence="1">
    <location>
        <begin position="1372"/>
        <end position="1418"/>
    </location>
</feature>
<dbReference type="EMBL" id="CAJMWR010001760">
    <property type="protein sequence ID" value="CAE6433655.1"/>
    <property type="molecule type" value="Genomic_DNA"/>
</dbReference>
<feature type="compositionally biased region" description="Basic and acidic residues" evidence="1">
    <location>
        <begin position="1153"/>
        <end position="1175"/>
    </location>
</feature>
<feature type="region of interest" description="Disordered" evidence="1">
    <location>
        <begin position="1153"/>
        <end position="1182"/>
    </location>
</feature>
<dbReference type="InterPro" id="IPR001138">
    <property type="entry name" value="Zn2Cys6_DnaBD"/>
</dbReference>
<organism evidence="3 4">
    <name type="scientific">Rhizoctonia solani</name>
    <dbReference type="NCBI Taxonomy" id="456999"/>
    <lineage>
        <taxon>Eukaryota</taxon>
        <taxon>Fungi</taxon>
        <taxon>Dikarya</taxon>
        <taxon>Basidiomycota</taxon>
        <taxon>Agaricomycotina</taxon>
        <taxon>Agaricomycetes</taxon>
        <taxon>Cantharellales</taxon>
        <taxon>Ceratobasidiaceae</taxon>
        <taxon>Rhizoctonia</taxon>
    </lineage>
</organism>
<feature type="compositionally biased region" description="Polar residues" evidence="1">
    <location>
        <begin position="252"/>
        <end position="267"/>
    </location>
</feature>
<dbReference type="Proteomes" id="UP000663840">
    <property type="component" value="Unassembled WGS sequence"/>
</dbReference>
<feature type="compositionally biased region" description="Basic and acidic residues" evidence="1">
    <location>
        <begin position="1314"/>
        <end position="1333"/>
    </location>
</feature>
<feature type="compositionally biased region" description="Polar residues" evidence="1">
    <location>
        <begin position="908"/>
        <end position="922"/>
    </location>
</feature>
<feature type="compositionally biased region" description="Low complexity" evidence="1">
    <location>
        <begin position="548"/>
        <end position="557"/>
    </location>
</feature>
<feature type="compositionally biased region" description="Basic residues" evidence="1">
    <location>
        <begin position="1302"/>
        <end position="1313"/>
    </location>
</feature>
<evidence type="ECO:0000256" key="1">
    <source>
        <dbReference type="SAM" id="MobiDB-lite"/>
    </source>
</evidence>
<accession>A0A8H2XQ70</accession>
<dbReference type="Gene3D" id="4.10.240.10">
    <property type="entry name" value="Zn(2)-C6 fungal-type DNA-binding domain"/>
    <property type="match status" value="2"/>
</dbReference>
<reference evidence="3" key="1">
    <citation type="submission" date="2021-01" db="EMBL/GenBank/DDBJ databases">
        <authorList>
            <person name="Kaushik A."/>
        </authorList>
    </citation>
    <scope>NUCLEOTIDE SEQUENCE</scope>
    <source>
        <strain evidence="3">AG1-1A</strain>
    </source>
</reference>
<feature type="region of interest" description="Disordered" evidence="1">
    <location>
        <begin position="1273"/>
        <end position="1432"/>
    </location>
</feature>
<feature type="compositionally biased region" description="Polar residues" evidence="1">
    <location>
        <begin position="224"/>
        <end position="241"/>
    </location>
</feature>
<evidence type="ECO:0000259" key="2">
    <source>
        <dbReference type="PROSITE" id="PS50048"/>
    </source>
</evidence>